<organism evidence="2 3">
    <name type="scientific">Pseudomonas syringae pv. japonica str. M301072</name>
    <dbReference type="NCBI Taxonomy" id="629262"/>
    <lineage>
        <taxon>Bacteria</taxon>
        <taxon>Pseudomonadati</taxon>
        <taxon>Pseudomonadota</taxon>
        <taxon>Gammaproteobacteria</taxon>
        <taxon>Pseudomonadales</taxon>
        <taxon>Pseudomonadaceae</taxon>
        <taxon>Pseudomonas</taxon>
        <taxon>Pseudomonas syringae</taxon>
    </lineage>
</organism>
<dbReference type="Proteomes" id="UP000004471">
    <property type="component" value="Unassembled WGS sequence"/>
</dbReference>
<evidence type="ECO:0000313" key="3">
    <source>
        <dbReference type="Proteomes" id="UP000004471"/>
    </source>
</evidence>
<comment type="caution">
    <text evidence="2">The sequence shown here is derived from an EMBL/GenBank/DDBJ whole genome shotgun (WGS) entry which is preliminary data.</text>
</comment>
<dbReference type="InterPro" id="IPR018667">
    <property type="entry name" value="DUF2126"/>
</dbReference>
<reference evidence="2 3" key="1">
    <citation type="journal article" date="2011" name="PLoS Pathog.">
        <title>Dynamic evolution of pathogenicity revealed by sequencing and comparative genomics of 19 Pseudomonas syringae isolates.</title>
        <authorList>
            <person name="Baltrus D.A."/>
            <person name="Nishimura M.T."/>
            <person name="Romanchuk A."/>
            <person name="Chang J.H."/>
            <person name="Mukhtar M.S."/>
            <person name="Cherkis K."/>
            <person name="Roach J."/>
            <person name="Grant S.R."/>
            <person name="Jones C.D."/>
            <person name="Dangl J.L."/>
        </authorList>
    </citation>
    <scope>NUCLEOTIDE SEQUENCE [LARGE SCALE GENOMIC DNA]</scope>
    <source>
        <strain evidence="3">M301072PT</strain>
    </source>
</reference>
<proteinExistence type="predicted"/>
<evidence type="ECO:0000313" key="2">
    <source>
        <dbReference type="EMBL" id="EGH34464.1"/>
    </source>
</evidence>
<name>F3FW72_PSESX</name>
<dbReference type="EMBL" id="AEAH01002559">
    <property type="protein sequence ID" value="EGH34464.1"/>
    <property type="molecule type" value="Genomic_DNA"/>
</dbReference>
<protein>
    <submittedName>
        <fullName evidence="2">Transglutaminase-like protein</fullName>
    </submittedName>
</protein>
<dbReference type="Pfam" id="PF09899">
    <property type="entry name" value="DUF2126"/>
    <property type="match status" value="1"/>
</dbReference>
<dbReference type="AlphaFoldDB" id="F3FW72"/>
<gene>
    <name evidence="2" type="ORF">PSYJA_38174</name>
</gene>
<dbReference type="HOGENOM" id="CLU_2312165_0_0_6"/>
<sequence>GEPTFVSIDDRDGAEWNTAALGPRKRELSAGLFQRMRGHYAPLGIVHFGQGKWYPGEQLPRWSLNCFWRKDGQPVWRNNTLIADETRDYGATGELAGRFL</sequence>
<feature type="non-terminal residue" evidence="2">
    <location>
        <position position="100"/>
    </location>
</feature>
<feature type="domain" description="DUF2126" evidence="1">
    <location>
        <begin position="1"/>
        <end position="99"/>
    </location>
</feature>
<feature type="non-terminal residue" evidence="2">
    <location>
        <position position="1"/>
    </location>
</feature>
<accession>F3FW72</accession>
<evidence type="ECO:0000259" key="1">
    <source>
        <dbReference type="Pfam" id="PF09899"/>
    </source>
</evidence>